<gene>
    <name evidence="2" type="ORF">AD929_02785</name>
</gene>
<dbReference type="Gene3D" id="3.30.450.150">
    <property type="entry name" value="Haem-degrading domain"/>
    <property type="match status" value="1"/>
</dbReference>
<dbReference type="PANTHER" id="PTHR34309:SF1">
    <property type="entry name" value="PROTEIN GLCG"/>
    <property type="match status" value="1"/>
</dbReference>
<reference evidence="2 3" key="1">
    <citation type="submission" date="2015-06" db="EMBL/GenBank/DDBJ databases">
        <title>Improved classification and identification of acetic acid bacteria using matrix-assisted laser desorption/ionization time-of-flight mass spectrometry; Gluconobacter nephelii and Gluconobacter uchimurae are later heterotypic synonyms of Gluconobacter japonicus and Gluconobacter oxydans, respectively.</title>
        <authorList>
            <person name="Li L."/>
            <person name="Cleenwerck I."/>
            <person name="De Vuyst L."/>
            <person name="Vandamme P."/>
        </authorList>
    </citation>
    <scope>NUCLEOTIDE SEQUENCE [LARGE SCALE GENOMIC DNA]</scope>
    <source>
        <strain evidence="2 3">LMG 1764</strain>
    </source>
</reference>
<dbReference type="InterPro" id="IPR038084">
    <property type="entry name" value="PduO/GlcC-like_sf"/>
</dbReference>
<protein>
    <submittedName>
        <fullName evidence="2">GlcG</fullName>
    </submittedName>
</protein>
<dbReference type="AlphaFoldDB" id="A0A149QYJ8"/>
<keyword evidence="1" id="KW-0732">Signal</keyword>
<dbReference type="PATRIC" id="fig|442.7.peg.555"/>
<dbReference type="InterPro" id="IPR005624">
    <property type="entry name" value="PduO/GlcC-like"/>
</dbReference>
<dbReference type="Proteomes" id="UP000075573">
    <property type="component" value="Unassembled WGS sequence"/>
</dbReference>
<evidence type="ECO:0000313" key="3">
    <source>
        <dbReference type="Proteomes" id="UP000075573"/>
    </source>
</evidence>
<feature type="chain" id="PRO_5007553074" evidence="1">
    <location>
        <begin position="31"/>
        <end position="164"/>
    </location>
</feature>
<name>A0A149QYJ8_9PROT</name>
<organism evidence="2 3">
    <name type="scientific">Gluconobacter potus</name>
    <dbReference type="NCBI Taxonomy" id="2724927"/>
    <lineage>
        <taxon>Bacteria</taxon>
        <taxon>Pseudomonadati</taxon>
        <taxon>Pseudomonadota</taxon>
        <taxon>Alphaproteobacteria</taxon>
        <taxon>Acetobacterales</taxon>
        <taxon>Acetobacteraceae</taxon>
        <taxon>Gluconobacter</taxon>
    </lineage>
</organism>
<dbReference type="EMBL" id="LHZB01000096">
    <property type="protein sequence ID" value="KXV02389.1"/>
    <property type="molecule type" value="Genomic_DNA"/>
</dbReference>
<evidence type="ECO:0000256" key="1">
    <source>
        <dbReference type="SAM" id="SignalP"/>
    </source>
</evidence>
<proteinExistence type="predicted"/>
<dbReference type="InterPro" id="IPR052517">
    <property type="entry name" value="GlcG_carb_metab_protein"/>
</dbReference>
<sequence>MSTKNARGILQRICCAVILGAGVIPQVVQAEEASFPPLSLSQARRLAQAAEKRAASNQTSIVVTVVDPSGQPILVERMAGAQLASIDLSQRKAISAVFYKRPSAAFEAALSGGKMAVLALPHAMPAGGGVPIFRNTQLVGGIGVSGGNNAQDADAANTAVGALK</sequence>
<dbReference type="PANTHER" id="PTHR34309">
    <property type="entry name" value="SLR1406 PROTEIN"/>
    <property type="match status" value="1"/>
</dbReference>
<dbReference type="SUPFAM" id="SSF143744">
    <property type="entry name" value="GlcG-like"/>
    <property type="match status" value="1"/>
</dbReference>
<feature type="signal peptide" evidence="1">
    <location>
        <begin position="1"/>
        <end position="30"/>
    </location>
</feature>
<dbReference type="Pfam" id="PF03928">
    <property type="entry name" value="HbpS-like"/>
    <property type="match status" value="1"/>
</dbReference>
<comment type="caution">
    <text evidence="2">The sequence shown here is derived from an EMBL/GenBank/DDBJ whole genome shotgun (WGS) entry which is preliminary data.</text>
</comment>
<accession>A0A149QYJ8</accession>
<evidence type="ECO:0000313" key="2">
    <source>
        <dbReference type="EMBL" id="KXV02389.1"/>
    </source>
</evidence>